<dbReference type="Pfam" id="PF07238">
    <property type="entry name" value="PilZ"/>
    <property type="match status" value="1"/>
</dbReference>
<dbReference type="Proteomes" id="UP000448292">
    <property type="component" value="Unassembled WGS sequence"/>
</dbReference>
<organism evidence="6 7">
    <name type="scientific">Oceanidesulfovibrio indonesiensis</name>
    <dbReference type="NCBI Taxonomy" id="54767"/>
    <lineage>
        <taxon>Bacteria</taxon>
        <taxon>Pseudomonadati</taxon>
        <taxon>Thermodesulfobacteriota</taxon>
        <taxon>Desulfovibrionia</taxon>
        <taxon>Desulfovibrionales</taxon>
        <taxon>Desulfovibrionaceae</taxon>
        <taxon>Oceanidesulfovibrio</taxon>
    </lineage>
</organism>
<evidence type="ECO:0000256" key="1">
    <source>
        <dbReference type="ARBA" id="ARBA00022636"/>
    </source>
</evidence>
<dbReference type="Pfam" id="PF12945">
    <property type="entry name" value="PilZNR"/>
    <property type="match status" value="1"/>
</dbReference>
<dbReference type="InterPro" id="IPR009875">
    <property type="entry name" value="PilZ_domain"/>
</dbReference>
<sequence length="230" mass="25861">MTATSHTENHFMDTNSIERLSGSHLVLEVGLDVLVEIQGAGKRFKASLVGGEPGRYIIIKPPATRSAAESLLRESLLTLRFLMSRGRICGFQSEVQQVLLKPHRLIFVSYPAYFEILRLRKHDRVHCYQPVTFYVEAHEYRGHILNISTGGCLVTMDPLTGEPPLAEGGEAFLNFRKFDSNETGYVQGRIRNVTQRADQTSMAIEFDELTEDVRASIESYVDAVYDHLAA</sequence>
<evidence type="ECO:0000259" key="5">
    <source>
        <dbReference type="Pfam" id="PF12945"/>
    </source>
</evidence>
<dbReference type="InterPro" id="IPR009926">
    <property type="entry name" value="T3SS_YcgR_PilZN"/>
</dbReference>
<keyword evidence="3" id="KW-0975">Bacterial flagellum</keyword>
<evidence type="ECO:0008006" key="8">
    <source>
        <dbReference type="Google" id="ProtNLM"/>
    </source>
</evidence>
<dbReference type="Gene3D" id="2.40.10.220">
    <property type="entry name" value="predicted glycosyltransferase like domains"/>
    <property type="match status" value="1"/>
</dbReference>
<dbReference type="GO" id="GO:0035438">
    <property type="term" value="F:cyclic-di-GMP binding"/>
    <property type="evidence" value="ECO:0007669"/>
    <property type="project" value="InterPro"/>
</dbReference>
<evidence type="ECO:0000259" key="4">
    <source>
        <dbReference type="Pfam" id="PF07238"/>
    </source>
</evidence>
<keyword evidence="1" id="KW-0973">c-di-GMP</keyword>
<reference evidence="6 7" key="1">
    <citation type="submission" date="2018-06" db="EMBL/GenBank/DDBJ databases">
        <title>Complete genome of Desulfovibrio indonesiensis P37SLT.</title>
        <authorList>
            <person name="Crispim J.S."/>
            <person name="Vidigal P.M.P."/>
            <person name="Silva L.C.F."/>
            <person name="Laguardia C.N."/>
            <person name="Araujo L.C."/>
            <person name="Dias R.S."/>
            <person name="Sousa M.P."/>
            <person name="Paula S.O."/>
            <person name="Silva C."/>
        </authorList>
    </citation>
    <scope>NUCLEOTIDE SEQUENCE [LARGE SCALE GENOMIC DNA]</scope>
    <source>
        <strain evidence="6 7">P37SLT</strain>
    </source>
</reference>
<dbReference type="OrthoDB" id="5453966at2"/>
<protein>
    <recommendedName>
        <fullName evidence="8">Flagellar brake protein</fullName>
    </recommendedName>
</protein>
<feature type="domain" description="Type III secretion system flagellar brake protein YcgR PilZN" evidence="5">
    <location>
        <begin position="28"/>
        <end position="111"/>
    </location>
</feature>
<dbReference type="EMBL" id="QMIE01000003">
    <property type="protein sequence ID" value="TVM18680.1"/>
    <property type="molecule type" value="Genomic_DNA"/>
</dbReference>
<evidence type="ECO:0000256" key="3">
    <source>
        <dbReference type="ARBA" id="ARBA00023143"/>
    </source>
</evidence>
<comment type="caution">
    <text evidence="6">The sequence shown here is derived from an EMBL/GenBank/DDBJ whole genome shotgun (WGS) entry which is preliminary data.</text>
</comment>
<dbReference type="AlphaFoldDB" id="A0A7M3MHF8"/>
<dbReference type="SUPFAM" id="SSF141371">
    <property type="entry name" value="PilZ domain-like"/>
    <property type="match status" value="2"/>
</dbReference>
<evidence type="ECO:0000256" key="2">
    <source>
        <dbReference type="ARBA" id="ARBA00022741"/>
    </source>
</evidence>
<accession>A0A7M3MHF8</accession>
<dbReference type="InterPro" id="IPR012349">
    <property type="entry name" value="Split_barrel_FMN-bd"/>
</dbReference>
<evidence type="ECO:0000313" key="7">
    <source>
        <dbReference type="Proteomes" id="UP000448292"/>
    </source>
</evidence>
<keyword evidence="2" id="KW-0547">Nucleotide-binding</keyword>
<evidence type="ECO:0000313" key="6">
    <source>
        <dbReference type="EMBL" id="TVM18680.1"/>
    </source>
</evidence>
<proteinExistence type="predicted"/>
<name>A0A7M3MHF8_9BACT</name>
<feature type="domain" description="PilZ" evidence="4">
    <location>
        <begin position="119"/>
        <end position="222"/>
    </location>
</feature>
<gene>
    <name evidence="6" type="ORF">DPQ33_04165</name>
</gene>
<dbReference type="Gene3D" id="2.30.110.10">
    <property type="entry name" value="Electron Transport, Fmn-binding Protein, Chain A"/>
    <property type="match status" value="1"/>
</dbReference>
<keyword evidence="7" id="KW-1185">Reference proteome</keyword>